<proteinExistence type="predicted"/>
<organism evidence="2 3">
    <name type="scientific">Brachionus plicatilis</name>
    <name type="common">Marine rotifer</name>
    <name type="synonym">Brachionus muelleri</name>
    <dbReference type="NCBI Taxonomy" id="10195"/>
    <lineage>
        <taxon>Eukaryota</taxon>
        <taxon>Metazoa</taxon>
        <taxon>Spiralia</taxon>
        <taxon>Gnathifera</taxon>
        <taxon>Rotifera</taxon>
        <taxon>Eurotatoria</taxon>
        <taxon>Monogononta</taxon>
        <taxon>Pseudotrocha</taxon>
        <taxon>Ploima</taxon>
        <taxon>Brachionidae</taxon>
        <taxon>Brachionus</taxon>
    </lineage>
</organism>
<feature type="transmembrane region" description="Helical" evidence="1">
    <location>
        <begin position="121"/>
        <end position="142"/>
    </location>
</feature>
<reference evidence="2 3" key="1">
    <citation type="journal article" date="2018" name="Sci. Rep.">
        <title>Genomic signatures of local adaptation to the degree of environmental predictability in rotifers.</title>
        <authorList>
            <person name="Franch-Gras L."/>
            <person name="Hahn C."/>
            <person name="Garcia-Roger E.M."/>
            <person name="Carmona M.J."/>
            <person name="Serra M."/>
            <person name="Gomez A."/>
        </authorList>
    </citation>
    <scope>NUCLEOTIDE SEQUENCE [LARGE SCALE GENOMIC DNA]</scope>
    <source>
        <strain evidence="2">HYR1</strain>
    </source>
</reference>
<evidence type="ECO:0000313" key="3">
    <source>
        <dbReference type="Proteomes" id="UP000276133"/>
    </source>
</evidence>
<dbReference type="Proteomes" id="UP000276133">
    <property type="component" value="Unassembled WGS sequence"/>
</dbReference>
<protein>
    <submittedName>
        <fullName evidence="2">Uncharacterized protein</fullName>
    </submittedName>
</protein>
<sequence>HFKLFDQQTLPVGKLNLETITTKSQQGKISSNILLTGSKLVTSSRSKKPEQNIYIINKKLTLLIQCRVLSGHLVRSFSVMGRHLNQPVVFNLNYLSHVLLRCENKLIVDNPSGQRFKQTRIWMNVNSLLVFGCLIGAGLAQFGRMVEKASSYGLANRDRIIHTRDQINFNTFHQASQLVSHISSSFHRSVLNKVLKTPLCRKAGVFPLLVNIQQGYVIAGGIVEVLSSCVSKIALFTDSMEQMVRISSEHLYFSEAMSVFESIGSTGNSAIRLPSLVSSAL</sequence>
<keyword evidence="1" id="KW-0812">Transmembrane</keyword>
<keyword evidence="1" id="KW-1133">Transmembrane helix</keyword>
<evidence type="ECO:0000256" key="1">
    <source>
        <dbReference type="SAM" id="Phobius"/>
    </source>
</evidence>
<comment type="caution">
    <text evidence="2">The sequence shown here is derived from an EMBL/GenBank/DDBJ whole genome shotgun (WGS) entry which is preliminary data.</text>
</comment>
<dbReference type="AlphaFoldDB" id="A0A3M7RSU2"/>
<accession>A0A3M7RSU2</accession>
<dbReference type="EMBL" id="REGN01002747">
    <property type="protein sequence ID" value="RNA26377.1"/>
    <property type="molecule type" value="Genomic_DNA"/>
</dbReference>
<evidence type="ECO:0000313" key="2">
    <source>
        <dbReference type="EMBL" id="RNA26377.1"/>
    </source>
</evidence>
<keyword evidence="1" id="KW-0472">Membrane</keyword>
<gene>
    <name evidence="2" type="ORF">BpHYR1_000946</name>
</gene>
<name>A0A3M7RSU2_BRAPC</name>
<feature type="non-terminal residue" evidence="2">
    <location>
        <position position="1"/>
    </location>
</feature>
<keyword evidence="3" id="KW-1185">Reference proteome</keyword>